<keyword evidence="3 11" id="KW-0378">Hydrolase</keyword>
<feature type="domain" description="UvrD-like helicase C-terminal" evidence="13">
    <location>
        <begin position="284"/>
        <end position="543"/>
    </location>
</feature>
<comment type="similarity">
    <text evidence="1">Belongs to the helicase family. UvrD subfamily.</text>
</comment>
<evidence type="ECO:0000256" key="6">
    <source>
        <dbReference type="ARBA" id="ARBA00023125"/>
    </source>
</evidence>
<evidence type="ECO:0000259" key="13">
    <source>
        <dbReference type="PROSITE" id="PS51217"/>
    </source>
</evidence>
<reference evidence="14 15" key="1">
    <citation type="submission" date="2020-08" db="EMBL/GenBank/DDBJ databases">
        <title>Genome public.</title>
        <authorList>
            <person name="Liu C."/>
            <person name="Sun Q."/>
        </authorList>
    </citation>
    <scope>NUCLEOTIDE SEQUENCE [LARGE SCALE GENOMIC DNA]</scope>
    <source>
        <strain evidence="14 15">NSJ-26</strain>
    </source>
</reference>
<keyword evidence="2 11" id="KW-0547">Nucleotide-binding</keyword>
<dbReference type="AlphaFoldDB" id="A0A926F3W3"/>
<keyword evidence="4 11" id="KW-0347">Helicase</keyword>
<name>A0A926F3W3_9FIRM</name>
<evidence type="ECO:0000256" key="9">
    <source>
        <dbReference type="ARBA" id="ARBA00034808"/>
    </source>
</evidence>
<keyword evidence="5 11" id="KW-0067">ATP-binding</keyword>
<dbReference type="SUPFAM" id="SSF52540">
    <property type="entry name" value="P-loop containing nucleoside triphosphate hydrolases"/>
    <property type="match status" value="1"/>
</dbReference>
<dbReference type="EMBL" id="JACRTK010000004">
    <property type="protein sequence ID" value="MBC8591487.1"/>
    <property type="molecule type" value="Genomic_DNA"/>
</dbReference>
<dbReference type="CDD" id="cd17932">
    <property type="entry name" value="DEXQc_UvrD"/>
    <property type="match status" value="1"/>
</dbReference>
<dbReference type="InterPro" id="IPR013986">
    <property type="entry name" value="DExx_box_DNA_helicase_dom_sf"/>
</dbReference>
<evidence type="ECO:0000256" key="7">
    <source>
        <dbReference type="ARBA" id="ARBA00023235"/>
    </source>
</evidence>
<dbReference type="Pfam" id="PF13361">
    <property type="entry name" value="UvrD_C"/>
    <property type="match status" value="1"/>
</dbReference>
<evidence type="ECO:0000256" key="3">
    <source>
        <dbReference type="ARBA" id="ARBA00022801"/>
    </source>
</evidence>
<evidence type="ECO:0000256" key="5">
    <source>
        <dbReference type="ARBA" id="ARBA00022840"/>
    </source>
</evidence>
<dbReference type="EC" id="5.6.2.4" evidence="9"/>
<organism evidence="14 15">
    <name type="scientific">Wansuia hejianensis</name>
    <dbReference type="NCBI Taxonomy" id="2763667"/>
    <lineage>
        <taxon>Bacteria</taxon>
        <taxon>Bacillati</taxon>
        <taxon>Bacillota</taxon>
        <taxon>Clostridia</taxon>
        <taxon>Lachnospirales</taxon>
        <taxon>Lachnospiraceae</taxon>
        <taxon>Wansuia</taxon>
    </lineage>
</organism>
<keyword evidence="6" id="KW-0238">DNA-binding</keyword>
<dbReference type="PROSITE" id="PS51217">
    <property type="entry name" value="UVRD_HELICASE_CTER"/>
    <property type="match status" value="1"/>
</dbReference>
<feature type="domain" description="UvrD-like helicase ATP-binding" evidence="12">
    <location>
        <begin position="1"/>
        <end position="283"/>
    </location>
</feature>
<sequence>MKFSLEQKNAINHISGPALILAVPGAGKTTVLVHRTYNLIANHNINPENILSITFSKASSIDMKKRFNTLFPQAASYNVHFSTIHSFCYGLIREYAYINRINYRLIEDNKRQLNKYNLLKKIYLDINKTYITEEKLENLLNAIGYIKNKMLTADQYLQDNKIDIDNFKIIYNSYENYKKKYNLLDFDDMLTISLEILKNSKILLEKYRNRYKFIQVDEGQDTSKIQMEIIRLLALPENNLIIVADDDQSIYGFRGAYPKALLDFNKDYINGKIFFMEENYRSSKNIVSVSNKFIKSNTLRYKKEIKTHNPYLEPVNIIKVKSITDQYEYLIEDLKNKDLSKSCILYRNNLSSIGIIEFLIRNNISFYTRDKKLRFFNHWLIKDIVDFLILAKDTSNMDIYENIYYKIKGYISKNQINYAKTLDANKCVFERIGEYPGINEFYKRNLRELKLDFKKISNMKPREAIFYIEYHLEYDIYLKENSIKFGYTYDNLSTMLYYLKLIGENCENLEEFTQRLNHIQFLCSNSTKNTNTITLSTIHSSKGLEFENIYMIDLIDGEFPNTSSIEDFDLGNIENLEEERRLFYVGITRAKKHLTLIAPNNINGNEFLPSRFLNELEKNF</sequence>
<dbReference type="Gene3D" id="3.40.50.300">
    <property type="entry name" value="P-loop containing nucleotide triphosphate hydrolases"/>
    <property type="match status" value="2"/>
</dbReference>
<dbReference type="PROSITE" id="PS51198">
    <property type="entry name" value="UVRD_HELICASE_ATP_BIND"/>
    <property type="match status" value="1"/>
</dbReference>
<dbReference type="GO" id="GO:0043138">
    <property type="term" value="F:3'-5' DNA helicase activity"/>
    <property type="evidence" value="ECO:0007669"/>
    <property type="project" value="UniProtKB-EC"/>
</dbReference>
<dbReference type="PANTHER" id="PTHR11070:SF2">
    <property type="entry name" value="ATP-DEPENDENT DNA HELICASE SRS2"/>
    <property type="match status" value="1"/>
</dbReference>
<evidence type="ECO:0000313" key="15">
    <source>
        <dbReference type="Proteomes" id="UP000601522"/>
    </source>
</evidence>
<dbReference type="PANTHER" id="PTHR11070">
    <property type="entry name" value="UVRD / RECB / PCRA DNA HELICASE FAMILY MEMBER"/>
    <property type="match status" value="1"/>
</dbReference>
<evidence type="ECO:0000313" key="14">
    <source>
        <dbReference type="EMBL" id="MBC8591487.1"/>
    </source>
</evidence>
<dbReference type="GO" id="GO:0000725">
    <property type="term" value="P:recombinational repair"/>
    <property type="evidence" value="ECO:0007669"/>
    <property type="project" value="TreeGrafter"/>
</dbReference>
<comment type="catalytic activity">
    <reaction evidence="8">
        <text>Couples ATP hydrolysis with the unwinding of duplex DNA by translocating in the 3'-5' direction.</text>
        <dbReference type="EC" id="5.6.2.4"/>
    </reaction>
</comment>
<dbReference type="Pfam" id="PF00580">
    <property type="entry name" value="UvrD-helicase"/>
    <property type="match status" value="1"/>
</dbReference>
<dbReference type="Gene3D" id="1.10.10.160">
    <property type="match status" value="1"/>
</dbReference>
<gene>
    <name evidence="14" type="ORF">H8689_10225</name>
</gene>
<dbReference type="GO" id="GO:0005524">
    <property type="term" value="F:ATP binding"/>
    <property type="evidence" value="ECO:0007669"/>
    <property type="project" value="UniProtKB-UniRule"/>
</dbReference>
<dbReference type="InterPro" id="IPR014017">
    <property type="entry name" value="DNA_helicase_UvrD-like_C"/>
</dbReference>
<dbReference type="RefSeq" id="WP_249324350.1">
    <property type="nucleotide sequence ID" value="NZ_JACRTK010000004.1"/>
</dbReference>
<dbReference type="GO" id="GO:0016787">
    <property type="term" value="F:hydrolase activity"/>
    <property type="evidence" value="ECO:0007669"/>
    <property type="project" value="UniProtKB-UniRule"/>
</dbReference>
<evidence type="ECO:0000256" key="10">
    <source>
        <dbReference type="ARBA" id="ARBA00048988"/>
    </source>
</evidence>
<dbReference type="GO" id="GO:0003677">
    <property type="term" value="F:DNA binding"/>
    <property type="evidence" value="ECO:0007669"/>
    <property type="project" value="UniProtKB-KW"/>
</dbReference>
<evidence type="ECO:0000259" key="12">
    <source>
        <dbReference type="PROSITE" id="PS51198"/>
    </source>
</evidence>
<comment type="catalytic activity">
    <reaction evidence="10">
        <text>ATP + H2O = ADP + phosphate + H(+)</text>
        <dbReference type="Rhea" id="RHEA:13065"/>
        <dbReference type="ChEBI" id="CHEBI:15377"/>
        <dbReference type="ChEBI" id="CHEBI:15378"/>
        <dbReference type="ChEBI" id="CHEBI:30616"/>
        <dbReference type="ChEBI" id="CHEBI:43474"/>
        <dbReference type="ChEBI" id="CHEBI:456216"/>
        <dbReference type="EC" id="5.6.2.4"/>
    </reaction>
</comment>
<evidence type="ECO:0000256" key="11">
    <source>
        <dbReference type="PROSITE-ProRule" id="PRU00560"/>
    </source>
</evidence>
<dbReference type="CDD" id="cd18807">
    <property type="entry name" value="SF1_C_UvrD"/>
    <property type="match status" value="1"/>
</dbReference>
<comment type="caution">
    <text evidence="14">The sequence shown here is derived from an EMBL/GenBank/DDBJ whole genome shotgun (WGS) entry which is preliminary data.</text>
</comment>
<evidence type="ECO:0000256" key="8">
    <source>
        <dbReference type="ARBA" id="ARBA00034617"/>
    </source>
</evidence>
<dbReference type="GO" id="GO:0033202">
    <property type="term" value="C:DNA helicase complex"/>
    <property type="evidence" value="ECO:0007669"/>
    <property type="project" value="TreeGrafter"/>
</dbReference>
<dbReference type="InterPro" id="IPR027417">
    <property type="entry name" value="P-loop_NTPase"/>
</dbReference>
<accession>A0A926F3W3</accession>
<dbReference type="Proteomes" id="UP000601522">
    <property type="component" value="Unassembled WGS sequence"/>
</dbReference>
<protein>
    <recommendedName>
        <fullName evidence="9">DNA 3'-5' helicase</fullName>
        <ecNumber evidence="9">5.6.2.4</ecNumber>
    </recommendedName>
</protein>
<proteinExistence type="inferred from homology"/>
<dbReference type="Gene3D" id="1.10.486.10">
    <property type="entry name" value="PCRA, domain 4"/>
    <property type="match status" value="1"/>
</dbReference>
<evidence type="ECO:0000256" key="2">
    <source>
        <dbReference type="ARBA" id="ARBA00022741"/>
    </source>
</evidence>
<keyword evidence="7" id="KW-0413">Isomerase</keyword>
<evidence type="ECO:0000256" key="1">
    <source>
        <dbReference type="ARBA" id="ARBA00009922"/>
    </source>
</evidence>
<dbReference type="GO" id="GO:0005829">
    <property type="term" value="C:cytosol"/>
    <property type="evidence" value="ECO:0007669"/>
    <property type="project" value="TreeGrafter"/>
</dbReference>
<keyword evidence="15" id="KW-1185">Reference proteome</keyword>
<evidence type="ECO:0000256" key="4">
    <source>
        <dbReference type="ARBA" id="ARBA00022806"/>
    </source>
</evidence>
<feature type="binding site" evidence="11">
    <location>
        <begin position="22"/>
        <end position="29"/>
    </location>
    <ligand>
        <name>ATP</name>
        <dbReference type="ChEBI" id="CHEBI:30616"/>
    </ligand>
</feature>
<dbReference type="InterPro" id="IPR000212">
    <property type="entry name" value="DNA_helicase_UvrD/REP"/>
</dbReference>
<dbReference type="InterPro" id="IPR014016">
    <property type="entry name" value="UvrD-like_ATP-bd"/>
</dbReference>